<dbReference type="Pfam" id="PF02922">
    <property type="entry name" value="CBM_48"/>
    <property type="match status" value="1"/>
</dbReference>
<evidence type="ECO:0000256" key="1">
    <source>
        <dbReference type="ARBA" id="ARBA00008061"/>
    </source>
</evidence>
<organism evidence="3 4">
    <name type="scientific">Streptococcus gordonii</name>
    <dbReference type="NCBI Taxonomy" id="1302"/>
    <lineage>
        <taxon>Bacteria</taxon>
        <taxon>Bacillati</taxon>
        <taxon>Bacillota</taxon>
        <taxon>Bacilli</taxon>
        <taxon>Lactobacillales</taxon>
        <taxon>Streptococcaceae</taxon>
        <taxon>Streptococcus</taxon>
    </lineage>
</organism>
<dbReference type="InterPro" id="IPR006047">
    <property type="entry name" value="GH13_cat_dom"/>
</dbReference>
<dbReference type="PATRIC" id="fig|1302.21.peg.1729"/>
<keyword evidence="3" id="KW-0326">Glycosidase</keyword>
<evidence type="ECO:0000313" key="3">
    <source>
        <dbReference type="EMBL" id="KXT70387.1"/>
    </source>
</evidence>
<comment type="similarity">
    <text evidence="1">Belongs to the glycosyl hydrolase 13 family.</text>
</comment>
<name>A0A139N3K0_STRGN</name>
<comment type="caution">
    <text evidence="3">The sequence shown here is derived from an EMBL/GenBank/DDBJ whole genome shotgun (WGS) entry which is preliminary data.</text>
</comment>
<accession>A0A139N3K0</accession>
<dbReference type="SUPFAM" id="SSF51445">
    <property type="entry name" value="(Trans)glycosidases"/>
    <property type="match status" value="1"/>
</dbReference>
<dbReference type="InterPro" id="IPR011840">
    <property type="entry name" value="PulA_typeI"/>
</dbReference>
<dbReference type="NCBIfam" id="TIGR02104">
    <property type="entry name" value="pulA_typeI"/>
    <property type="match status" value="1"/>
</dbReference>
<dbReference type="SMART" id="SM00642">
    <property type="entry name" value="Aamy"/>
    <property type="match status" value="1"/>
</dbReference>
<evidence type="ECO:0000313" key="4">
    <source>
        <dbReference type="Proteomes" id="UP000070096"/>
    </source>
</evidence>
<dbReference type="InterPro" id="IPR013783">
    <property type="entry name" value="Ig-like_fold"/>
</dbReference>
<dbReference type="CDD" id="cd02860">
    <property type="entry name" value="E_set_Pullulanase"/>
    <property type="match status" value="1"/>
</dbReference>
<dbReference type="InterPro" id="IPR017853">
    <property type="entry name" value="GH"/>
</dbReference>
<gene>
    <name evidence="3" type="ORF">SGODD07_01552</name>
</gene>
<dbReference type="Gene3D" id="2.60.40.10">
    <property type="entry name" value="Immunoglobulins"/>
    <property type="match status" value="1"/>
</dbReference>
<dbReference type="InterPro" id="IPR004193">
    <property type="entry name" value="Glyco_hydro_13_N"/>
</dbReference>
<feature type="domain" description="Glycosyl hydrolase family 13 catalytic" evidence="2">
    <location>
        <begin position="219"/>
        <end position="606"/>
    </location>
</feature>
<dbReference type="Gene3D" id="2.60.40.2320">
    <property type="match status" value="1"/>
</dbReference>
<dbReference type="EC" id="3.2.1.41" evidence="3"/>
<dbReference type="GO" id="GO:0051060">
    <property type="term" value="F:pullulanase activity"/>
    <property type="evidence" value="ECO:0007669"/>
    <property type="project" value="UniProtKB-EC"/>
</dbReference>
<dbReference type="InterPro" id="IPR040697">
    <property type="entry name" value="PulA_N1"/>
</dbReference>
<dbReference type="PANTHER" id="PTHR43002">
    <property type="entry name" value="GLYCOGEN DEBRANCHING ENZYME"/>
    <property type="match status" value="1"/>
</dbReference>
<proteinExistence type="inferred from homology"/>
<dbReference type="SUPFAM" id="SSF81296">
    <property type="entry name" value="E set domains"/>
    <property type="match status" value="1"/>
</dbReference>
<dbReference type="Pfam" id="PF00128">
    <property type="entry name" value="Alpha-amylase"/>
    <property type="match status" value="1"/>
</dbReference>
<protein>
    <submittedName>
        <fullName evidence="3">Pullulanase</fullName>
        <ecNumber evidence="3">3.2.1.41</ecNumber>
    </submittedName>
</protein>
<dbReference type="Pfam" id="PF17999">
    <property type="entry name" value="PulA_N1"/>
    <property type="match status" value="1"/>
</dbReference>
<dbReference type="Gene3D" id="3.20.20.80">
    <property type="entry name" value="Glycosidases"/>
    <property type="match status" value="1"/>
</dbReference>
<dbReference type="Proteomes" id="UP000070096">
    <property type="component" value="Unassembled WGS sequence"/>
</dbReference>
<dbReference type="InterPro" id="IPR014756">
    <property type="entry name" value="Ig_E-set"/>
</dbReference>
<dbReference type="CDD" id="cd11341">
    <property type="entry name" value="AmyAc_Pullulanase_LD-like"/>
    <property type="match status" value="1"/>
</dbReference>
<dbReference type="GO" id="GO:0005975">
    <property type="term" value="P:carbohydrate metabolic process"/>
    <property type="evidence" value="ECO:0007669"/>
    <property type="project" value="InterPro"/>
</dbReference>
<dbReference type="EMBL" id="LQRC01000217">
    <property type="protein sequence ID" value="KXT70387.1"/>
    <property type="molecule type" value="Genomic_DNA"/>
</dbReference>
<reference evidence="3 4" key="1">
    <citation type="submission" date="2016-01" db="EMBL/GenBank/DDBJ databases">
        <title>Highly variable Streptococcus oralis are common among viridans streptococci isolated from primates.</title>
        <authorList>
            <person name="Denapaite D."/>
            <person name="Rieger M."/>
            <person name="Koendgen S."/>
            <person name="Brueckner R."/>
            <person name="Ochigava I."/>
            <person name="Kappeler P."/>
            <person name="Maetz-Rensing K."/>
            <person name="Leendertz F."/>
            <person name="Hakenbeck R."/>
        </authorList>
    </citation>
    <scope>NUCLEOTIDE SEQUENCE [LARGE SCALE GENOMIC DNA]</scope>
    <source>
        <strain evidence="3 4">DD07</strain>
    </source>
</reference>
<sequence>MSFRTFQAYLDNTRLINLQLPIIYDAKDLSFTLESDDQVIPLTIQTCKSSTEHCLYSLTLEEDIDLEQHYLVYDQDRNKTVLAFRHIVQEPIFDQIFDYDQDDLGATYSSKATYFAFWAPISEQVLIKLKKDGKETVWPLLRQEKGVWKTMIPGDWEKASYTYLHKVNGQWLEVHDPYALSSEANSGASFIVDPKKLLNTTGVKRAKTQLSPTKAVIYEMSVRDFSSQKDAGFKEPSTFRALTESPKLCKRKIGMQHLLDLGITHIQLMPVYDFGSVDEKHPEQVYNWGYDPVQYNVPEGSFASDPEDPYARILELQEAIAAYHEADMSLIMDVVYNHVYDADSFAFEKIVPGYFYRLDEQKQRTDGTFCGNDVASERAMVRRFIKHSVKQWVNLYGFDGFRFDLMGILDIQTMNELAEELKESYPNVYLYGEGWKMATGLDSDLLAHQYKAAELTDYGFFSDNFRDTIKETILNKQKLTGSEWTSSMANILTANVGLETANHFQSPQQAINYTECHDNATVFDYFKMEDPNISQKERLASARLALHLVLLAQGVPFLHSGQEFFRHKDLLDNSYNIPDTINRLDWQSLLNYEEDVDFIRELISFRKEHPLLSLESREEILEACQVEWLNDSLVKYQISQQDEQMTILINFGSKDQTYQNELGQEVFLSYPAISSHKAVAPLADSYVVPAKQVLVLK</sequence>
<evidence type="ECO:0000259" key="2">
    <source>
        <dbReference type="SMART" id="SM00642"/>
    </source>
</evidence>
<keyword evidence="3" id="KW-0378">Hydrolase</keyword>
<dbReference type="AlphaFoldDB" id="A0A139N3K0"/>